<evidence type="ECO:0008006" key="4">
    <source>
        <dbReference type="Google" id="ProtNLM"/>
    </source>
</evidence>
<dbReference type="Gene3D" id="1.10.287.1060">
    <property type="entry name" value="ESAT-6-like"/>
    <property type="match status" value="1"/>
</dbReference>
<feature type="region of interest" description="Disordered" evidence="1">
    <location>
        <begin position="1"/>
        <end position="32"/>
    </location>
</feature>
<dbReference type="Proteomes" id="UP000295578">
    <property type="component" value="Unassembled WGS sequence"/>
</dbReference>
<dbReference type="OrthoDB" id="3538865at2"/>
<evidence type="ECO:0000313" key="2">
    <source>
        <dbReference type="EMBL" id="TDD80498.1"/>
    </source>
</evidence>
<dbReference type="EMBL" id="SMKY01000091">
    <property type="protein sequence ID" value="TDD80498.1"/>
    <property type="molecule type" value="Genomic_DNA"/>
</dbReference>
<gene>
    <name evidence="2" type="ORF">E1293_20515</name>
</gene>
<dbReference type="InterPro" id="IPR036689">
    <property type="entry name" value="ESAT-6-like_sf"/>
</dbReference>
<sequence>MAPPQPGGGTTSTPFTGTIRSQVGGSAEWDGGMDEMNQILDGINPSKVSKAGTTYEAAAKKFQHVAGILRSQSSALAGVWKGDDADATVKQMGKLEKSATNMQEVSQKTGAALKDHGEKLEWYKAHRPGKGFIGNISYDDAGVVAAGTMVAGPAGGMIALGGKKLGEAFGLIDSAEEKAAKEHMKKLGERTLQANDNMPPNFSTDLPQTNVFSQNPNNKYPG</sequence>
<dbReference type="AlphaFoldDB" id="A0A4R5B2Z6"/>
<accession>A0A4R5B2Z6</accession>
<proteinExistence type="predicted"/>
<evidence type="ECO:0000313" key="3">
    <source>
        <dbReference type="Proteomes" id="UP000295578"/>
    </source>
</evidence>
<feature type="region of interest" description="Disordered" evidence="1">
    <location>
        <begin position="193"/>
        <end position="222"/>
    </location>
</feature>
<evidence type="ECO:0000256" key="1">
    <source>
        <dbReference type="SAM" id="MobiDB-lite"/>
    </source>
</evidence>
<name>A0A4R5B2Z6_9ACTN</name>
<dbReference type="RefSeq" id="WP_132199056.1">
    <property type="nucleotide sequence ID" value="NZ_SMKY01000091.1"/>
</dbReference>
<comment type="caution">
    <text evidence="2">The sequence shown here is derived from an EMBL/GenBank/DDBJ whole genome shotgun (WGS) entry which is preliminary data.</text>
</comment>
<keyword evidence="3" id="KW-1185">Reference proteome</keyword>
<protein>
    <recommendedName>
        <fullName evidence="4">WXG100 family type VII secretion target</fullName>
    </recommendedName>
</protein>
<organism evidence="2 3">
    <name type="scientific">Actinomadura darangshiensis</name>
    <dbReference type="NCBI Taxonomy" id="705336"/>
    <lineage>
        <taxon>Bacteria</taxon>
        <taxon>Bacillati</taxon>
        <taxon>Actinomycetota</taxon>
        <taxon>Actinomycetes</taxon>
        <taxon>Streptosporangiales</taxon>
        <taxon>Thermomonosporaceae</taxon>
        <taxon>Actinomadura</taxon>
    </lineage>
</organism>
<feature type="non-terminal residue" evidence="2">
    <location>
        <position position="222"/>
    </location>
</feature>
<dbReference type="SUPFAM" id="SSF140453">
    <property type="entry name" value="EsxAB dimer-like"/>
    <property type="match status" value="1"/>
</dbReference>
<reference evidence="2 3" key="1">
    <citation type="submission" date="2019-03" db="EMBL/GenBank/DDBJ databases">
        <title>Draft genome sequences of novel Actinobacteria.</title>
        <authorList>
            <person name="Sahin N."/>
            <person name="Ay H."/>
            <person name="Saygin H."/>
        </authorList>
    </citation>
    <scope>NUCLEOTIDE SEQUENCE [LARGE SCALE GENOMIC DNA]</scope>
    <source>
        <strain evidence="2 3">DSM 45941</strain>
    </source>
</reference>